<keyword evidence="2" id="KW-1185">Reference proteome</keyword>
<evidence type="ECO:0000313" key="2">
    <source>
        <dbReference type="Proteomes" id="UP001301769"/>
    </source>
</evidence>
<accession>A0AAN6XWL7</accession>
<reference evidence="1" key="1">
    <citation type="journal article" date="2023" name="Mol. Phylogenet. Evol.">
        <title>Genome-scale phylogeny and comparative genomics of the fungal order Sordariales.</title>
        <authorList>
            <person name="Hensen N."/>
            <person name="Bonometti L."/>
            <person name="Westerberg I."/>
            <person name="Brannstrom I.O."/>
            <person name="Guillou S."/>
            <person name="Cros-Aarteil S."/>
            <person name="Calhoun S."/>
            <person name="Haridas S."/>
            <person name="Kuo A."/>
            <person name="Mondo S."/>
            <person name="Pangilinan J."/>
            <person name="Riley R."/>
            <person name="LaButti K."/>
            <person name="Andreopoulos B."/>
            <person name="Lipzen A."/>
            <person name="Chen C."/>
            <person name="Yan M."/>
            <person name="Daum C."/>
            <person name="Ng V."/>
            <person name="Clum A."/>
            <person name="Steindorff A."/>
            <person name="Ohm R.A."/>
            <person name="Martin F."/>
            <person name="Silar P."/>
            <person name="Natvig D.O."/>
            <person name="Lalanne C."/>
            <person name="Gautier V."/>
            <person name="Ament-Velasquez S.L."/>
            <person name="Kruys A."/>
            <person name="Hutchinson M.I."/>
            <person name="Powell A.J."/>
            <person name="Barry K."/>
            <person name="Miller A.N."/>
            <person name="Grigoriev I.V."/>
            <person name="Debuchy R."/>
            <person name="Gladieux P."/>
            <person name="Hiltunen Thoren M."/>
            <person name="Johannesson H."/>
        </authorList>
    </citation>
    <scope>NUCLEOTIDE SEQUENCE</scope>
    <source>
        <strain evidence="1">PSN293</strain>
    </source>
</reference>
<gene>
    <name evidence="1" type="ORF">QBC37DRAFT_381656</name>
</gene>
<proteinExistence type="predicted"/>
<reference evidence="1" key="2">
    <citation type="submission" date="2023-05" db="EMBL/GenBank/DDBJ databases">
        <authorList>
            <consortium name="Lawrence Berkeley National Laboratory"/>
            <person name="Steindorff A."/>
            <person name="Hensen N."/>
            <person name="Bonometti L."/>
            <person name="Westerberg I."/>
            <person name="Brannstrom I.O."/>
            <person name="Guillou S."/>
            <person name="Cros-Aarteil S."/>
            <person name="Calhoun S."/>
            <person name="Haridas S."/>
            <person name="Kuo A."/>
            <person name="Mondo S."/>
            <person name="Pangilinan J."/>
            <person name="Riley R."/>
            <person name="Labutti K."/>
            <person name="Andreopoulos B."/>
            <person name="Lipzen A."/>
            <person name="Chen C."/>
            <person name="Yanf M."/>
            <person name="Daum C."/>
            <person name="Ng V."/>
            <person name="Clum A."/>
            <person name="Ohm R."/>
            <person name="Martin F."/>
            <person name="Silar P."/>
            <person name="Natvig D."/>
            <person name="Lalanne C."/>
            <person name="Gautier V."/>
            <person name="Ament-Velasquez S.L."/>
            <person name="Kruys A."/>
            <person name="Hutchinson M.I."/>
            <person name="Powell A.J."/>
            <person name="Barry K."/>
            <person name="Miller A.N."/>
            <person name="Grigoriev I.V."/>
            <person name="Debuchy R."/>
            <person name="Gladieux P."/>
            <person name="Thoren M.H."/>
            <person name="Johannesson H."/>
        </authorList>
    </citation>
    <scope>NUCLEOTIDE SEQUENCE</scope>
    <source>
        <strain evidence="1">PSN293</strain>
    </source>
</reference>
<sequence length="93" mass="10922">TLDETQSQFQVLGAQICALQFRKIRHAWLSSKRVDKSRLSQPWWSSVERWRDEEEGEDDLIEVELAELEDLDEGWVREASGDSIFLVRQSDEL</sequence>
<comment type="caution">
    <text evidence="1">The sequence shown here is derived from an EMBL/GenBank/DDBJ whole genome shotgun (WGS) entry which is preliminary data.</text>
</comment>
<feature type="non-terminal residue" evidence="1">
    <location>
        <position position="1"/>
    </location>
</feature>
<dbReference type="AlphaFoldDB" id="A0AAN6XWL7"/>
<dbReference type="EMBL" id="MU858676">
    <property type="protein sequence ID" value="KAK4205892.1"/>
    <property type="molecule type" value="Genomic_DNA"/>
</dbReference>
<organism evidence="1 2">
    <name type="scientific">Rhypophila decipiens</name>
    <dbReference type="NCBI Taxonomy" id="261697"/>
    <lineage>
        <taxon>Eukaryota</taxon>
        <taxon>Fungi</taxon>
        <taxon>Dikarya</taxon>
        <taxon>Ascomycota</taxon>
        <taxon>Pezizomycotina</taxon>
        <taxon>Sordariomycetes</taxon>
        <taxon>Sordariomycetidae</taxon>
        <taxon>Sordariales</taxon>
        <taxon>Naviculisporaceae</taxon>
        <taxon>Rhypophila</taxon>
    </lineage>
</organism>
<evidence type="ECO:0000313" key="1">
    <source>
        <dbReference type="EMBL" id="KAK4205892.1"/>
    </source>
</evidence>
<dbReference type="Proteomes" id="UP001301769">
    <property type="component" value="Unassembled WGS sequence"/>
</dbReference>
<protein>
    <submittedName>
        <fullName evidence="1">Uncharacterized protein</fullName>
    </submittedName>
</protein>
<name>A0AAN6XWL7_9PEZI</name>